<dbReference type="OrthoDB" id="6159875at2759"/>
<evidence type="ECO:0000313" key="1">
    <source>
        <dbReference type="EMBL" id="CAC5376692.1"/>
    </source>
</evidence>
<protein>
    <submittedName>
        <fullName evidence="1">Uncharacterized protein</fullName>
    </submittedName>
</protein>
<dbReference type="Proteomes" id="UP000507470">
    <property type="component" value="Unassembled WGS sequence"/>
</dbReference>
<name>A0A6J8B413_MYTCO</name>
<organism evidence="1 2">
    <name type="scientific">Mytilus coruscus</name>
    <name type="common">Sea mussel</name>
    <dbReference type="NCBI Taxonomy" id="42192"/>
    <lineage>
        <taxon>Eukaryota</taxon>
        <taxon>Metazoa</taxon>
        <taxon>Spiralia</taxon>
        <taxon>Lophotrochozoa</taxon>
        <taxon>Mollusca</taxon>
        <taxon>Bivalvia</taxon>
        <taxon>Autobranchia</taxon>
        <taxon>Pteriomorphia</taxon>
        <taxon>Mytilida</taxon>
        <taxon>Mytiloidea</taxon>
        <taxon>Mytilidae</taxon>
        <taxon>Mytilinae</taxon>
        <taxon>Mytilus</taxon>
    </lineage>
</organism>
<gene>
    <name evidence="1" type="ORF">MCOR_13248</name>
</gene>
<sequence>MSEYSFDTKTATVLNSLLEVVCDLQHQFEMFEKQIEKIAIIQCTVNSFAHKIDDIENNLEFVMNRKTEMEGSIANMGHLMHKVFTDSGKEVAEVIVRFWKNLFPKFISTKDKEIVLKKGFKLKGTNSGVQEQFPKEIEQKRKIYPVEKQARREYRKVLLVRDKLYIDGNLFKPNNEIAGNEKLQYACADSIMHRQNIPQQYCNKRSTPSHESEFSHLLTNMCFT</sequence>
<proteinExistence type="predicted"/>
<dbReference type="EMBL" id="CACVKT020002230">
    <property type="protein sequence ID" value="CAC5376692.1"/>
    <property type="molecule type" value="Genomic_DNA"/>
</dbReference>
<accession>A0A6J8B413</accession>
<dbReference type="AlphaFoldDB" id="A0A6J8B413"/>
<evidence type="ECO:0000313" key="2">
    <source>
        <dbReference type="Proteomes" id="UP000507470"/>
    </source>
</evidence>
<keyword evidence="2" id="KW-1185">Reference proteome</keyword>
<reference evidence="1 2" key="1">
    <citation type="submission" date="2020-06" db="EMBL/GenBank/DDBJ databases">
        <authorList>
            <person name="Li R."/>
            <person name="Bekaert M."/>
        </authorList>
    </citation>
    <scope>NUCLEOTIDE SEQUENCE [LARGE SCALE GENOMIC DNA]</scope>
    <source>
        <strain evidence="2">wild</strain>
    </source>
</reference>